<comment type="caution">
    <text evidence="1">The sequence shown here is derived from an EMBL/GenBank/DDBJ whole genome shotgun (WGS) entry which is preliminary data.</text>
</comment>
<organism evidence="1 2">
    <name type="scientific">Ceratocystis fimbriata CBS 114723</name>
    <dbReference type="NCBI Taxonomy" id="1035309"/>
    <lineage>
        <taxon>Eukaryota</taxon>
        <taxon>Fungi</taxon>
        <taxon>Dikarya</taxon>
        <taxon>Ascomycota</taxon>
        <taxon>Pezizomycotina</taxon>
        <taxon>Sordariomycetes</taxon>
        <taxon>Hypocreomycetidae</taxon>
        <taxon>Microascales</taxon>
        <taxon>Ceratocystidaceae</taxon>
        <taxon>Ceratocystis</taxon>
    </lineage>
</organism>
<sequence length="173" mass="19869">MKKPLCNVWEGQFAGSTEVETAPLNEKAVLSSQGQPQEAIEVTMGNTDEYVIANNDPYLEWADSVDDTPMTDAPWPETGVDNYGPSALVVPMNDLRAERKFWHRERNSRKIPCWLMSAWMPSAVEMYVKNNFYSYKEDEAVFERLDDFLATDKYIYCSPLKPILEVQEEQENA</sequence>
<protein>
    <submittedName>
        <fullName evidence="1">Uncharacterized protein</fullName>
    </submittedName>
</protein>
<keyword evidence="2" id="KW-1185">Reference proteome</keyword>
<proteinExistence type="predicted"/>
<dbReference type="EMBL" id="APWK03000024">
    <property type="protein sequence ID" value="PHH54564.1"/>
    <property type="molecule type" value="Genomic_DNA"/>
</dbReference>
<accession>A0A2C5XCS3</accession>
<gene>
    <name evidence="1" type="ORF">CFIMG_003379RAa</name>
</gene>
<evidence type="ECO:0000313" key="1">
    <source>
        <dbReference type="EMBL" id="PHH54564.1"/>
    </source>
</evidence>
<reference evidence="1 2" key="1">
    <citation type="journal article" date="2013" name="Fungal Biol.">
        <title>Analysis of microsatellite markers in the genome of the plant pathogen Ceratocystis fimbriata.</title>
        <authorList>
            <person name="Simpson M.C."/>
            <person name="Wilken P.M."/>
            <person name="Coetzee M.P."/>
            <person name="Wingfield M.J."/>
            <person name="Wingfield B.D."/>
        </authorList>
    </citation>
    <scope>NUCLEOTIDE SEQUENCE [LARGE SCALE GENOMIC DNA]</scope>
    <source>
        <strain evidence="1 2">CBS 114723</strain>
    </source>
</reference>
<dbReference type="Proteomes" id="UP000222788">
    <property type="component" value="Unassembled WGS sequence"/>
</dbReference>
<dbReference type="AlphaFoldDB" id="A0A2C5XCS3"/>
<name>A0A2C5XCS3_9PEZI</name>
<evidence type="ECO:0000313" key="2">
    <source>
        <dbReference type="Proteomes" id="UP000222788"/>
    </source>
</evidence>
<reference evidence="1 2" key="2">
    <citation type="journal article" date="2013" name="IMA Fungus">
        <title>IMA Genome-F 1: Ceratocystis fimbriata: Draft nuclear genome sequence for the plant pathogen, Ceratocystis fimbriata.</title>
        <authorList>
            <person name="Wilken P.M."/>
            <person name="Steenkamp E.T."/>
            <person name="Wingfield M.J."/>
            <person name="de Beer Z.W."/>
            <person name="Wingfield B.D."/>
        </authorList>
    </citation>
    <scope>NUCLEOTIDE SEQUENCE [LARGE SCALE GENOMIC DNA]</scope>
    <source>
        <strain evidence="1 2">CBS 114723</strain>
    </source>
</reference>